<organism evidence="2 3">
    <name type="scientific">Ameiurus melas</name>
    <name type="common">Black bullhead</name>
    <name type="synonym">Silurus melas</name>
    <dbReference type="NCBI Taxonomy" id="219545"/>
    <lineage>
        <taxon>Eukaryota</taxon>
        <taxon>Metazoa</taxon>
        <taxon>Chordata</taxon>
        <taxon>Craniata</taxon>
        <taxon>Vertebrata</taxon>
        <taxon>Euteleostomi</taxon>
        <taxon>Actinopterygii</taxon>
        <taxon>Neopterygii</taxon>
        <taxon>Teleostei</taxon>
        <taxon>Ostariophysi</taxon>
        <taxon>Siluriformes</taxon>
        <taxon>Ictaluridae</taxon>
        <taxon>Ameiurus</taxon>
    </lineage>
</organism>
<name>A0A7J5ZVH3_AMEME</name>
<feature type="region of interest" description="Disordered" evidence="1">
    <location>
        <begin position="105"/>
        <end position="246"/>
    </location>
</feature>
<gene>
    <name evidence="2" type="ORF">AMELA_G00246970</name>
</gene>
<feature type="compositionally biased region" description="Polar residues" evidence="1">
    <location>
        <begin position="204"/>
        <end position="220"/>
    </location>
</feature>
<protein>
    <submittedName>
        <fullName evidence="2">Uncharacterized protein</fullName>
    </submittedName>
</protein>
<dbReference type="EMBL" id="JAAGNN010000023">
    <property type="protein sequence ID" value="KAF4073759.1"/>
    <property type="molecule type" value="Genomic_DNA"/>
</dbReference>
<feature type="region of interest" description="Disordered" evidence="1">
    <location>
        <begin position="492"/>
        <end position="568"/>
    </location>
</feature>
<sequence length="628" mass="69615">MMDLFQPRNNSEGHICSTVHGEECCSPCIGDVGNFAMQTSKGDLHLRKPVNERQKSSFRTGSRKRQFKSPREGDNDDDNHETLPMIRRQLYGPGGPYEHKVQVRSSCEGDNGSNNYETLVMTDDRPPIPGGPDENLIVNQTDSEPECSNHDDEEGAGASQQPAKKAKRKCKSPRKVDNDEDNHESLAIIRQQLHGPGGPDGNMRVNQTESESRCSKTSLGNLKRCRDDHEDEDQTAFSQQPAKKARIGSSEIFDLEISGPYVDEVGQGDAFGKHPAKKTWLGSSEIFDLRISPSFSDMANLQRLNRQSMPSSVSGKHKVQVKSSCDGDNGSNDYETFVMTYNRPPIPGCPDENPIVNQTDSESECSNHDDEEEVGASQQPAQKAKRKCKSPHEGDNDEDNHESLAMIRQQLHGPAGPDGNMRVNQTESESHCSKSLLGNLMKRCWDDHEDEEQTAFSQQPAKKARIGSSEIFDLRISPGFSDMANLQRLNRQSMPSSVSGKHKVQVKSSCDGDNGSNDYETFVMTYNRPPIPGGPDENPIVNQTDSESECSNHDDEEEAGTSQQPAQKVWFASSESRLIAMLFHLTDIPNLKPVSEQQNPIVNQTDSEPECSNHEDEEEAGASQQPEK</sequence>
<proteinExistence type="predicted"/>
<feature type="compositionally biased region" description="Polar residues" evidence="1">
    <location>
        <begin position="595"/>
        <end position="606"/>
    </location>
</feature>
<keyword evidence="3" id="KW-1185">Reference proteome</keyword>
<feature type="compositionally biased region" description="Basic residues" evidence="1">
    <location>
        <begin position="164"/>
        <end position="173"/>
    </location>
</feature>
<feature type="region of interest" description="Disordered" evidence="1">
    <location>
        <begin position="48"/>
        <end position="82"/>
    </location>
</feature>
<feature type="region of interest" description="Disordered" evidence="1">
    <location>
        <begin position="306"/>
        <end position="432"/>
    </location>
</feature>
<reference evidence="2 3" key="1">
    <citation type="submission" date="2020-02" db="EMBL/GenBank/DDBJ databases">
        <title>A chromosome-scale genome assembly of the black bullhead catfish (Ameiurus melas).</title>
        <authorList>
            <person name="Wen M."/>
            <person name="Zham M."/>
            <person name="Cabau C."/>
            <person name="Klopp C."/>
            <person name="Donnadieu C."/>
            <person name="Roques C."/>
            <person name="Bouchez O."/>
            <person name="Lampietro C."/>
            <person name="Jouanno E."/>
            <person name="Herpin A."/>
            <person name="Louis A."/>
            <person name="Berthelot C."/>
            <person name="Parey E."/>
            <person name="Roest-Crollius H."/>
            <person name="Braasch I."/>
            <person name="Postlethwait J."/>
            <person name="Robinson-Rechavi M."/>
            <person name="Echchiki A."/>
            <person name="Begum T."/>
            <person name="Montfort J."/>
            <person name="Schartl M."/>
            <person name="Bobe J."/>
            <person name="Guiguen Y."/>
        </authorList>
    </citation>
    <scope>NUCLEOTIDE SEQUENCE [LARGE SCALE GENOMIC DNA]</scope>
    <source>
        <strain evidence="2">M_S1</strain>
        <tissue evidence="2">Blood</tissue>
    </source>
</reference>
<comment type="caution">
    <text evidence="2">The sequence shown here is derived from an EMBL/GenBank/DDBJ whole genome shotgun (WGS) entry which is preliminary data.</text>
</comment>
<feature type="region of interest" description="Disordered" evidence="1">
    <location>
        <begin position="592"/>
        <end position="628"/>
    </location>
</feature>
<evidence type="ECO:0000256" key="1">
    <source>
        <dbReference type="SAM" id="MobiDB-lite"/>
    </source>
</evidence>
<accession>A0A7J5ZVH3</accession>
<dbReference type="Proteomes" id="UP000593565">
    <property type="component" value="Unassembled WGS sequence"/>
</dbReference>
<dbReference type="AlphaFoldDB" id="A0A7J5ZVH3"/>
<evidence type="ECO:0000313" key="3">
    <source>
        <dbReference type="Proteomes" id="UP000593565"/>
    </source>
</evidence>
<evidence type="ECO:0000313" key="2">
    <source>
        <dbReference type="EMBL" id="KAF4073759.1"/>
    </source>
</evidence>